<feature type="binding site" evidence="6">
    <location>
        <begin position="97"/>
        <end position="101"/>
    </location>
    <ligand>
        <name>substrate</name>
    </ligand>
</feature>
<evidence type="ECO:0000256" key="4">
    <source>
        <dbReference type="ARBA" id="ARBA00022785"/>
    </source>
</evidence>
<keyword evidence="2 6" id="KW-0808">Transferase</keyword>
<dbReference type="HAMAP" id="MF_00168">
    <property type="entry name" value="Q_tRNA_Tgt"/>
    <property type="match status" value="1"/>
</dbReference>
<dbReference type="AlphaFoldDB" id="A0A0P6XJQ8"/>
<reference evidence="8 9" key="1">
    <citation type="submission" date="2015-07" db="EMBL/GenBank/DDBJ databases">
        <title>Genome sequence of Ornatilinea apprima DSM 23815.</title>
        <authorList>
            <person name="Hemp J."/>
            <person name="Ward L.M."/>
            <person name="Pace L.A."/>
            <person name="Fischer W.W."/>
        </authorList>
    </citation>
    <scope>NUCLEOTIDE SEQUENCE [LARGE SCALE GENOMIC DNA]</scope>
    <source>
        <strain evidence="8 9">P3M-1</strain>
    </source>
</reference>
<proteinExistence type="inferred from homology"/>
<name>A0A0P6XJQ8_9CHLR</name>
<evidence type="ECO:0000256" key="6">
    <source>
        <dbReference type="HAMAP-Rule" id="MF_00168"/>
    </source>
</evidence>
<feature type="binding site" evidence="6">
    <location>
        <position position="309"/>
    </location>
    <ligand>
        <name>Zn(2+)</name>
        <dbReference type="ChEBI" id="CHEBI:29105"/>
    </ligand>
</feature>
<dbReference type="NCBIfam" id="TIGR00430">
    <property type="entry name" value="Q_tRNA_tgt"/>
    <property type="match status" value="1"/>
</dbReference>
<dbReference type="Proteomes" id="UP000050417">
    <property type="component" value="Unassembled WGS sequence"/>
</dbReference>
<evidence type="ECO:0000256" key="1">
    <source>
        <dbReference type="ARBA" id="ARBA00022676"/>
    </source>
</evidence>
<evidence type="ECO:0000313" key="9">
    <source>
        <dbReference type="Proteomes" id="UP000050417"/>
    </source>
</evidence>
<evidence type="ECO:0000256" key="2">
    <source>
        <dbReference type="ARBA" id="ARBA00022679"/>
    </source>
</evidence>
<feature type="binding site" evidence="6">
    <location>
        <position position="312"/>
    </location>
    <ligand>
        <name>Zn(2+)</name>
        <dbReference type="ChEBI" id="CHEBI:29105"/>
    </ligand>
</feature>
<sequence>MLSQVSPAFQFELIAQDGNARAGVFHTPHGDILTPVFAPVGTQATVKAVSSRQLTELGASLILANTYHLYLRPGSDLIAEFGGLHQFMNWHGPILTDSGGYQVFSLSSIRKVDEDGVTFRSHIDGSTHRLTPEKAISIQEQLGSDIIMAFDECPDPYDPKYNQKAMERTHRWAERCLAAQTRRDQALFGIVQGGVFPDLRARSAEFISSLGFPGHAIGGLSVGETKEEMHAMLEVVTPILPADRPRYLMGVGSPEDLVNGVLRGVDIFDCVLPTRLARHKAALTMTGRINLLNSVNTRSQSPIEEGCQCYTCQHYSRAYLRHMLVAKEILGATLISIHNLHVLLELMRQARQAIIEHRYSAFASNFLENYRLP</sequence>
<dbReference type="InterPro" id="IPR004803">
    <property type="entry name" value="TGT"/>
</dbReference>
<dbReference type="RefSeq" id="WP_075063200.1">
    <property type="nucleotide sequence ID" value="NZ_LGCL01000026.1"/>
</dbReference>
<feature type="region of interest" description="RNA binding" evidence="6">
    <location>
        <begin position="250"/>
        <end position="256"/>
    </location>
</feature>
<keyword evidence="3 6" id="KW-0819">tRNA processing</keyword>
<accession>A0A0P6XJQ8</accession>
<evidence type="ECO:0000256" key="3">
    <source>
        <dbReference type="ARBA" id="ARBA00022694"/>
    </source>
</evidence>
<keyword evidence="6" id="KW-0479">Metal-binding</keyword>
<dbReference type="EC" id="2.4.2.29" evidence="6"/>
<evidence type="ECO:0000313" key="8">
    <source>
        <dbReference type="EMBL" id="KPL76020.1"/>
    </source>
</evidence>
<dbReference type="NCBIfam" id="TIGR00449">
    <property type="entry name" value="tgt_general"/>
    <property type="match status" value="1"/>
</dbReference>
<comment type="similarity">
    <text evidence="6">Belongs to the queuine tRNA-ribosyltransferase family.</text>
</comment>
<dbReference type="GO" id="GO:0005829">
    <property type="term" value="C:cytosol"/>
    <property type="evidence" value="ECO:0007669"/>
    <property type="project" value="TreeGrafter"/>
</dbReference>
<dbReference type="SUPFAM" id="SSF51713">
    <property type="entry name" value="tRNA-guanine transglycosylase"/>
    <property type="match status" value="1"/>
</dbReference>
<comment type="function">
    <text evidence="6">Catalyzes the base-exchange of a guanine (G) residue with the queuine precursor 7-aminomethyl-7-deazaguanine (PreQ1) at position 34 (anticodon wobble position) in tRNAs with GU(N) anticodons (tRNA-Asp, -Asn, -His and -Tyr). Catalysis occurs through a double-displacement mechanism. The nucleophile active site attacks the C1' of nucleotide 34 to detach the guanine base from the RNA, forming a covalent enzyme-RNA intermediate. The proton acceptor active site deprotonates the incoming PreQ1, allowing a nucleophilic attack on the C1' of the ribose to form the product. After dissociation, two additional enzymatic reactions on the tRNA convert PreQ1 to queuine (Q), resulting in the hypermodified nucleoside queuosine (7-(((4,5-cis-dihydroxy-2-cyclopenten-1-yl)amino)methyl)-7-deazaguanosine).</text>
</comment>
<dbReference type="InterPro" id="IPR050076">
    <property type="entry name" value="ArchSynthase1/Queuine_TRR"/>
</dbReference>
<dbReference type="EMBL" id="LGCL01000026">
    <property type="protein sequence ID" value="KPL76020.1"/>
    <property type="molecule type" value="Genomic_DNA"/>
</dbReference>
<keyword evidence="6" id="KW-0862">Zinc</keyword>
<dbReference type="Gene3D" id="3.20.20.105">
    <property type="entry name" value="Queuine tRNA-ribosyltransferase-like"/>
    <property type="match status" value="1"/>
</dbReference>
<dbReference type="PANTHER" id="PTHR46499:SF1">
    <property type="entry name" value="QUEUINE TRNA-RIBOSYLTRANSFERASE"/>
    <property type="match status" value="1"/>
</dbReference>
<evidence type="ECO:0000256" key="5">
    <source>
        <dbReference type="ARBA" id="ARBA00050112"/>
    </source>
</evidence>
<feature type="binding site" evidence="6">
    <location>
        <position position="219"/>
    </location>
    <ligand>
        <name>substrate</name>
    </ligand>
</feature>
<dbReference type="GO" id="GO:0046872">
    <property type="term" value="F:metal ion binding"/>
    <property type="evidence" value="ECO:0007669"/>
    <property type="project" value="UniProtKB-KW"/>
</dbReference>
<dbReference type="InterPro" id="IPR036511">
    <property type="entry name" value="TGT-like_sf"/>
</dbReference>
<dbReference type="OrthoDB" id="9805417at2"/>
<organism evidence="8 9">
    <name type="scientific">Ornatilinea apprima</name>
    <dbReference type="NCBI Taxonomy" id="1134406"/>
    <lineage>
        <taxon>Bacteria</taxon>
        <taxon>Bacillati</taxon>
        <taxon>Chloroflexota</taxon>
        <taxon>Anaerolineae</taxon>
        <taxon>Anaerolineales</taxon>
        <taxon>Anaerolineaceae</taxon>
        <taxon>Ornatilinea</taxon>
    </lineage>
</organism>
<protein>
    <recommendedName>
        <fullName evidence="6">Queuine tRNA-ribosyltransferase</fullName>
        <ecNumber evidence="6">2.4.2.29</ecNumber>
    </recommendedName>
    <alternativeName>
        <fullName evidence="6">Guanine insertion enzyme</fullName>
    </alternativeName>
    <alternativeName>
        <fullName evidence="6">tRNA-guanine transglycosylase</fullName>
    </alternativeName>
</protein>
<gene>
    <name evidence="6" type="primary">tgt</name>
    <name evidence="8" type="ORF">ADN00_11705</name>
</gene>
<keyword evidence="1 6" id="KW-0328">Glycosyltransferase</keyword>
<keyword evidence="9" id="KW-1185">Reference proteome</keyword>
<dbReference type="GO" id="GO:0008616">
    <property type="term" value="P:tRNA queuosine(34) biosynthetic process"/>
    <property type="evidence" value="ECO:0007669"/>
    <property type="project" value="UniProtKB-UniRule"/>
</dbReference>
<feature type="active site" description="Nucleophile" evidence="6">
    <location>
        <position position="269"/>
    </location>
</feature>
<comment type="caution">
    <text evidence="8">The sequence shown here is derived from an EMBL/GenBank/DDBJ whole genome shotgun (WGS) entry which is preliminary data.</text>
</comment>
<dbReference type="InterPro" id="IPR002616">
    <property type="entry name" value="tRNA_ribo_trans-like"/>
</dbReference>
<evidence type="ECO:0000259" key="7">
    <source>
        <dbReference type="Pfam" id="PF01702"/>
    </source>
</evidence>
<feature type="binding site" evidence="6">
    <location>
        <position position="151"/>
    </location>
    <ligand>
        <name>substrate</name>
    </ligand>
</feature>
<feature type="region of interest" description="RNA binding; important for wobble base 34 recognition" evidence="6">
    <location>
        <begin position="274"/>
        <end position="278"/>
    </location>
</feature>
<keyword evidence="4 6" id="KW-0671">Queuosine biosynthesis</keyword>
<dbReference type="Pfam" id="PF01702">
    <property type="entry name" value="TGT"/>
    <property type="match status" value="1"/>
</dbReference>
<comment type="subunit">
    <text evidence="6">Homodimer. Within each dimer, one monomer is responsible for RNA recognition and catalysis, while the other monomer binds to the replacement base PreQ1.</text>
</comment>
<dbReference type="UniPathway" id="UPA00392"/>
<dbReference type="FunFam" id="3.20.20.105:FF:000001">
    <property type="entry name" value="Queuine tRNA-ribosyltransferase"/>
    <property type="match status" value="1"/>
</dbReference>
<feature type="binding site" evidence="6">
    <location>
        <position position="307"/>
    </location>
    <ligand>
        <name>Zn(2+)</name>
        <dbReference type="ChEBI" id="CHEBI:29105"/>
    </ligand>
</feature>
<feature type="binding site" evidence="6">
    <location>
        <position position="338"/>
    </location>
    <ligand>
        <name>Zn(2+)</name>
        <dbReference type="ChEBI" id="CHEBI:29105"/>
    </ligand>
</feature>
<dbReference type="PATRIC" id="fig|1134406.4.peg.3816"/>
<dbReference type="GO" id="GO:0008479">
    <property type="term" value="F:tRNA-guanosine(34) queuine transglycosylase activity"/>
    <property type="evidence" value="ECO:0007669"/>
    <property type="project" value="UniProtKB-UniRule"/>
</dbReference>
<comment type="catalytic activity">
    <reaction evidence="5 6">
        <text>7-aminomethyl-7-carbaguanine + guanosine(34) in tRNA = 7-aminomethyl-7-carbaguanosine(34) in tRNA + guanine</text>
        <dbReference type="Rhea" id="RHEA:24104"/>
        <dbReference type="Rhea" id="RHEA-COMP:10341"/>
        <dbReference type="Rhea" id="RHEA-COMP:10342"/>
        <dbReference type="ChEBI" id="CHEBI:16235"/>
        <dbReference type="ChEBI" id="CHEBI:58703"/>
        <dbReference type="ChEBI" id="CHEBI:74269"/>
        <dbReference type="ChEBI" id="CHEBI:82833"/>
        <dbReference type="EC" id="2.4.2.29"/>
    </reaction>
</comment>
<comment type="cofactor">
    <cofactor evidence="6">
        <name>Zn(2+)</name>
        <dbReference type="ChEBI" id="CHEBI:29105"/>
    </cofactor>
    <text evidence="6">Binds 1 zinc ion per subunit.</text>
</comment>
<feature type="domain" description="tRNA-guanine(15) transglycosylase-like" evidence="7">
    <location>
        <begin position="19"/>
        <end position="370"/>
    </location>
</feature>
<feature type="active site" description="Proton acceptor" evidence="6">
    <location>
        <position position="97"/>
    </location>
</feature>
<dbReference type="STRING" id="1134406.ADN00_11705"/>
<dbReference type="PANTHER" id="PTHR46499">
    <property type="entry name" value="QUEUINE TRNA-RIBOSYLTRANSFERASE"/>
    <property type="match status" value="1"/>
</dbReference>
<feature type="binding site" evidence="6">
    <location>
        <position position="192"/>
    </location>
    <ligand>
        <name>substrate</name>
    </ligand>
</feature>
<comment type="pathway">
    <text evidence="6">tRNA modification; tRNA-queuosine biosynthesis.</text>
</comment>